<feature type="signal peptide" evidence="2">
    <location>
        <begin position="1"/>
        <end position="26"/>
    </location>
</feature>
<gene>
    <name evidence="3" type="ORF">FJR03_02095</name>
</gene>
<feature type="chain" id="PRO_5032789714" evidence="2">
    <location>
        <begin position="27"/>
        <end position="140"/>
    </location>
</feature>
<organism evidence="3 4">
    <name type="scientific">Sulfurimonas marina</name>
    <dbReference type="NCBI Taxonomy" id="2590551"/>
    <lineage>
        <taxon>Bacteria</taxon>
        <taxon>Pseudomonadati</taxon>
        <taxon>Campylobacterota</taxon>
        <taxon>Epsilonproteobacteria</taxon>
        <taxon>Campylobacterales</taxon>
        <taxon>Sulfurimonadaceae</taxon>
        <taxon>Sulfurimonas</taxon>
    </lineage>
</organism>
<feature type="region of interest" description="Disordered" evidence="1">
    <location>
        <begin position="118"/>
        <end position="140"/>
    </location>
</feature>
<dbReference type="Proteomes" id="UP000593910">
    <property type="component" value="Chromosome"/>
</dbReference>
<keyword evidence="4" id="KW-1185">Reference proteome</keyword>
<evidence type="ECO:0000313" key="4">
    <source>
        <dbReference type="Proteomes" id="UP000593910"/>
    </source>
</evidence>
<feature type="region of interest" description="Disordered" evidence="1">
    <location>
        <begin position="26"/>
        <end position="46"/>
    </location>
</feature>
<accession>A0A7M1AT53</accession>
<dbReference type="EMBL" id="CP041165">
    <property type="protein sequence ID" value="QOP40595.1"/>
    <property type="molecule type" value="Genomic_DNA"/>
</dbReference>
<dbReference type="RefSeq" id="WP_193114015.1">
    <property type="nucleotide sequence ID" value="NZ_CP041165.1"/>
</dbReference>
<reference evidence="3 4" key="1">
    <citation type="submission" date="2019-06" db="EMBL/GenBank/DDBJ databases">
        <title>Sulfurimonas gotlandica sp. nov., a chemoautotrophic and psychrotolerant epsilonproteobacterium isolated from a pelagic redoxcline, and an emended description of the genus Sulfurimonas.</title>
        <authorList>
            <person name="Wang S."/>
            <person name="Jiang L."/>
            <person name="Shao Z."/>
        </authorList>
    </citation>
    <scope>NUCLEOTIDE SEQUENCE [LARGE SCALE GENOMIC DNA]</scope>
    <source>
        <strain evidence="3 4">B2</strain>
    </source>
</reference>
<feature type="compositionally biased region" description="Basic and acidic residues" evidence="1">
    <location>
        <begin position="120"/>
        <end position="131"/>
    </location>
</feature>
<sequence length="140" mass="15791">MKQKTHITLFTFITFLSLTGCSSNSAVSPTQNDELNSVSPTTSNKKAGFMQNSLDNWLKDDWSPAVEKDPEIQKKYMTKEVVTVKESNTTKEEVKYTESKTKGFTLQEYVDKIGAYQKAKPSDENSSHQKQMETLPVIGK</sequence>
<dbReference type="KEGG" id="smax:FJR03_02095"/>
<evidence type="ECO:0000256" key="2">
    <source>
        <dbReference type="SAM" id="SignalP"/>
    </source>
</evidence>
<protein>
    <submittedName>
        <fullName evidence="3">Uncharacterized protein</fullName>
    </submittedName>
</protein>
<dbReference type="AlphaFoldDB" id="A0A7M1AT53"/>
<dbReference type="PROSITE" id="PS51257">
    <property type="entry name" value="PROKAR_LIPOPROTEIN"/>
    <property type="match status" value="1"/>
</dbReference>
<proteinExistence type="predicted"/>
<evidence type="ECO:0000256" key="1">
    <source>
        <dbReference type="SAM" id="MobiDB-lite"/>
    </source>
</evidence>
<name>A0A7M1AT53_9BACT</name>
<evidence type="ECO:0000313" key="3">
    <source>
        <dbReference type="EMBL" id="QOP40595.1"/>
    </source>
</evidence>
<keyword evidence="2" id="KW-0732">Signal</keyword>